<keyword evidence="4" id="KW-0808">Transferase</keyword>
<evidence type="ECO:0000313" key="9">
    <source>
        <dbReference type="EMBL" id="OEY68251.1"/>
    </source>
</evidence>
<dbReference type="PIRSF" id="PIRSF031134">
    <property type="entry name" value="MTRK"/>
    <property type="match status" value="1"/>
</dbReference>
<keyword evidence="10" id="KW-1185">Reference proteome</keyword>
<reference evidence="10" key="1">
    <citation type="submission" date="2016-09" db="EMBL/GenBank/DDBJ databases">
        <authorList>
            <person name="Wan X."/>
            <person name="Hou S."/>
        </authorList>
    </citation>
    <scope>NUCLEOTIDE SEQUENCE [LARGE SCALE GENOMIC DNA]</scope>
    <source>
        <strain evidence="10">KH87</strain>
    </source>
</reference>
<name>A0A1E7Q295_9GAMM</name>
<dbReference type="PANTHER" id="PTHR34273:SF2">
    <property type="entry name" value="METHYLTHIORIBOSE KINASE"/>
    <property type="match status" value="1"/>
</dbReference>
<dbReference type="Gene3D" id="3.90.1200.10">
    <property type="match status" value="1"/>
</dbReference>
<dbReference type="GO" id="GO:0009086">
    <property type="term" value="P:methionine biosynthetic process"/>
    <property type="evidence" value="ECO:0007669"/>
    <property type="project" value="InterPro"/>
</dbReference>
<dbReference type="GO" id="GO:0005524">
    <property type="term" value="F:ATP binding"/>
    <property type="evidence" value="ECO:0007669"/>
    <property type="project" value="UniProtKB-KW"/>
</dbReference>
<evidence type="ECO:0000313" key="10">
    <source>
        <dbReference type="Proteomes" id="UP000242258"/>
    </source>
</evidence>
<evidence type="ECO:0000256" key="5">
    <source>
        <dbReference type="ARBA" id="ARBA00022741"/>
    </source>
</evidence>
<dbReference type="InterPro" id="IPR011009">
    <property type="entry name" value="Kinase-like_dom_sf"/>
</dbReference>
<dbReference type="Gene3D" id="3.30.200.20">
    <property type="entry name" value="Phosphorylase Kinase, domain 1"/>
    <property type="match status" value="1"/>
</dbReference>
<evidence type="ECO:0000256" key="7">
    <source>
        <dbReference type="ARBA" id="ARBA00022840"/>
    </source>
</evidence>
<evidence type="ECO:0000259" key="8">
    <source>
        <dbReference type="Pfam" id="PF01636"/>
    </source>
</evidence>
<dbReference type="RefSeq" id="WP_070047818.1">
    <property type="nucleotide sequence ID" value="NZ_CBCSDO010000011.1"/>
</dbReference>
<protein>
    <recommendedName>
        <fullName evidence="3">S-methyl-5-thioribose kinase</fullName>
        <ecNumber evidence="3">2.7.1.100</ecNumber>
    </recommendedName>
</protein>
<dbReference type="InterPro" id="IPR002575">
    <property type="entry name" value="Aminoglycoside_PTrfase"/>
</dbReference>
<evidence type="ECO:0000256" key="1">
    <source>
        <dbReference type="ARBA" id="ARBA00010165"/>
    </source>
</evidence>
<dbReference type="InterPro" id="IPR009212">
    <property type="entry name" value="Methylthioribose_kinase"/>
</dbReference>
<dbReference type="NCBIfam" id="TIGR01767">
    <property type="entry name" value="MTRK"/>
    <property type="match status" value="1"/>
</dbReference>
<dbReference type="SUPFAM" id="SSF56112">
    <property type="entry name" value="Protein kinase-like (PK-like)"/>
    <property type="match status" value="1"/>
</dbReference>
<evidence type="ECO:0000256" key="6">
    <source>
        <dbReference type="ARBA" id="ARBA00022777"/>
    </source>
</evidence>
<keyword evidence="6 9" id="KW-0418">Kinase</keyword>
<comment type="caution">
    <text evidence="9">The sequence shown here is derived from an EMBL/GenBank/DDBJ whole genome shotgun (WGS) entry which is preliminary data.</text>
</comment>
<evidence type="ECO:0000256" key="2">
    <source>
        <dbReference type="ARBA" id="ARBA00011738"/>
    </source>
</evidence>
<dbReference type="EMBL" id="MKEK01000001">
    <property type="protein sequence ID" value="OEY68251.1"/>
    <property type="molecule type" value="Genomic_DNA"/>
</dbReference>
<dbReference type="Proteomes" id="UP000242258">
    <property type="component" value="Unassembled WGS sequence"/>
</dbReference>
<organism evidence="9 10">
    <name type="scientific">Rheinheimera salexigens</name>
    <dbReference type="NCBI Taxonomy" id="1628148"/>
    <lineage>
        <taxon>Bacteria</taxon>
        <taxon>Pseudomonadati</taxon>
        <taxon>Pseudomonadota</taxon>
        <taxon>Gammaproteobacteria</taxon>
        <taxon>Chromatiales</taxon>
        <taxon>Chromatiaceae</taxon>
        <taxon>Rheinheimera</taxon>
    </lineage>
</organism>
<comment type="similarity">
    <text evidence="1">Belongs to the methylthioribose kinase family.</text>
</comment>
<dbReference type="Pfam" id="PF01636">
    <property type="entry name" value="APH"/>
    <property type="match status" value="1"/>
</dbReference>
<dbReference type="STRING" id="1628148.BI198_00735"/>
<feature type="domain" description="Aminoglycoside phosphotransferase" evidence="8">
    <location>
        <begin position="39"/>
        <end position="290"/>
    </location>
</feature>
<dbReference type="EC" id="2.7.1.100" evidence="3"/>
<evidence type="ECO:0000256" key="4">
    <source>
        <dbReference type="ARBA" id="ARBA00022679"/>
    </source>
</evidence>
<dbReference type="GO" id="GO:0046522">
    <property type="term" value="F:S-methyl-5-thioribose kinase activity"/>
    <property type="evidence" value="ECO:0007669"/>
    <property type="project" value="UniProtKB-EC"/>
</dbReference>
<comment type="subunit">
    <text evidence="2">Homodimer.</text>
</comment>
<keyword evidence="7" id="KW-0067">ATP-binding</keyword>
<keyword evidence="5" id="KW-0547">Nucleotide-binding</keyword>
<evidence type="ECO:0000256" key="3">
    <source>
        <dbReference type="ARBA" id="ARBA00012128"/>
    </source>
</evidence>
<dbReference type="OrthoDB" id="9777791at2"/>
<gene>
    <name evidence="9" type="ORF">BI198_00735</name>
</gene>
<proteinExistence type="inferred from homology"/>
<dbReference type="PANTHER" id="PTHR34273">
    <property type="entry name" value="METHYLTHIORIBOSE KINASE"/>
    <property type="match status" value="1"/>
</dbReference>
<accession>A0A1E7Q295</accession>
<sequence>MAEYHTFTAEDAKLFADEHSGLFGKRSKLQVEKLTDKNFNQVFRVSNDKGTSLIVKQALPNAGYGNDNWPLTVDRARIEATVLKKHYSLCPEFTVEVLHHDTELAAILLEDLADYRILRSELIAAKQFPHLASQLAQYLAHTLYHTSDFALTGPNKKQQVVKYLNPELCLISEDVIFTEPYVNHERNHVPPGIQQQAQALWADQPLKAEVAQLKVKFLSSPQALLHGDLNSSSVFINDEKCKIIDAEFGFCGPIGFDVGSVLGSLLLNYIAHFSLTEQAESRQQFQQYLLQQVTELWQHFAETFNQLMANKCKQPMLTNTDYQHYFLQQLFSDTIGFTGCELIRRAIGVARIADFEQIKSDSDTDRCKIMAMKLGQALIMQRNNLSDITQVQQLVEQITG</sequence>
<dbReference type="AlphaFoldDB" id="A0A1E7Q295"/>